<evidence type="ECO:0000259" key="2">
    <source>
        <dbReference type="Pfam" id="PF01551"/>
    </source>
</evidence>
<keyword evidence="1" id="KW-0732">Signal</keyword>
<dbReference type="RefSeq" id="WP_359273011.1">
    <property type="nucleotide sequence ID" value="NZ_JBEZNA010000033.1"/>
</dbReference>
<name>A0ABV3ERF8_9ACTN</name>
<feature type="domain" description="M23ase beta-sheet core" evidence="2">
    <location>
        <begin position="185"/>
        <end position="272"/>
    </location>
</feature>
<evidence type="ECO:0000256" key="1">
    <source>
        <dbReference type="SAM" id="SignalP"/>
    </source>
</evidence>
<proteinExistence type="predicted"/>
<evidence type="ECO:0000313" key="3">
    <source>
        <dbReference type="EMBL" id="MEU9578739.1"/>
    </source>
</evidence>
<feature type="chain" id="PRO_5045571530" evidence="1">
    <location>
        <begin position="25"/>
        <end position="397"/>
    </location>
</feature>
<dbReference type="InterPro" id="IPR016047">
    <property type="entry name" value="M23ase_b-sheet_dom"/>
</dbReference>
<reference evidence="3 4" key="1">
    <citation type="submission" date="2024-06" db="EMBL/GenBank/DDBJ databases">
        <title>The Natural Products Discovery Center: Release of the First 8490 Sequenced Strains for Exploring Actinobacteria Biosynthetic Diversity.</title>
        <authorList>
            <person name="Kalkreuter E."/>
            <person name="Kautsar S.A."/>
            <person name="Yang D."/>
            <person name="Bader C.D."/>
            <person name="Teijaro C.N."/>
            <person name="Fluegel L."/>
            <person name="Davis C.M."/>
            <person name="Simpson J.R."/>
            <person name="Lauterbach L."/>
            <person name="Steele A.D."/>
            <person name="Gui C."/>
            <person name="Meng S."/>
            <person name="Li G."/>
            <person name="Viehrig K."/>
            <person name="Ye F."/>
            <person name="Su P."/>
            <person name="Kiefer A.F."/>
            <person name="Nichols A."/>
            <person name="Cepeda A.J."/>
            <person name="Yan W."/>
            <person name="Fan B."/>
            <person name="Jiang Y."/>
            <person name="Adhikari A."/>
            <person name="Zheng C.-J."/>
            <person name="Schuster L."/>
            <person name="Cowan T.M."/>
            <person name="Smanski M.J."/>
            <person name="Chevrette M.G."/>
            <person name="De Carvalho L.P.S."/>
            <person name="Shen B."/>
        </authorList>
    </citation>
    <scope>NUCLEOTIDE SEQUENCE [LARGE SCALE GENOMIC DNA]</scope>
    <source>
        <strain evidence="3 4">NPDC048117</strain>
    </source>
</reference>
<sequence length="397" mass="40293">MAAILTAVLALAPAVLALPGTAQAAPRTSVTTAVTDKLLGQTALTGREAGPDETRVEVTREKGGRWAFGTAVVLAPKKEGAAPTGAVFVARAKGDGWTVAFDGEPAFAGLAADSPVVTAAEKELFASAGTGGSAAAGTASPGDFVRPLAGGDYRTGMALPWSAGASWTMTGGPHQWDGASGPYSSVDFAGGDQAVRATRAGAAYTMCPGFVRVIHDRGYASDYYHLTGHVDANGTSVSQGTFLGHTGTNVACGGSASGRHVHFGLRQNNAYVPIADHGIGGWVFYSTGWYEGYAMHGSTTRYNGGALHNYGALGLTQGIVDANGGGSVNKRSGPGTGYAVVGSVADGAIVTVSCSRNGTTHEGRFGATSLWNRLSDGTWISDAYLWTGYNGAVNGTC</sequence>
<dbReference type="Proteomes" id="UP001551584">
    <property type="component" value="Unassembled WGS sequence"/>
</dbReference>
<protein>
    <submittedName>
        <fullName evidence="3">Peptidoglycan DD-metalloendopeptidase family protein</fullName>
    </submittedName>
</protein>
<organism evidence="3 4">
    <name type="scientific">Streptomyces chilikensis</name>
    <dbReference type="NCBI Taxonomy" id="1194079"/>
    <lineage>
        <taxon>Bacteria</taxon>
        <taxon>Bacillati</taxon>
        <taxon>Actinomycetota</taxon>
        <taxon>Actinomycetes</taxon>
        <taxon>Kitasatosporales</taxon>
        <taxon>Streptomycetaceae</taxon>
        <taxon>Streptomyces</taxon>
    </lineage>
</organism>
<accession>A0ABV3ERF8</accession>
<dbReference type="Pfam" id="PF01551">
    <property type="entry name" value="Peptidase_M23"/>
    <property type="match status" value="1"/>
</dbReference>
<comment type="caution">
    <text evidence="3">The sequence shown here is derived from an EMBL/GenBank/DDBJ whole genome shotgun (WGS) entry which is preliminary data.</text>
</comment>
<feature type="signal peptide" evidence="1">
    <location>
        <begin position="1"/>
        <end position="24"/>
    </location>
</feature>
<evidence type="ECO:0000313" key="4">
    <source>
        <dbReference type="Proteomes" id="UP001551584"/>
    </source>
</evidence>
<gene>
    <name evidence="3" type="ORF">AB0D95_16005</name>
</gene>
<keyword evidence="4" id="KW-1185">Reference proteome</keyword>
<dbReference type="SUPFAM" id="SSF51261">
    <property type="entry name" value="Duplicated hybrid motif"/>
    <property type="match status" value="1"/>
</dbReference>
<dbReference type="Gene3D" id="2.70.70.10">
    <property type="entry name" value="Glucose Permease (Domain IIA)"/>
    <property type="match status" value="1"/>
</dbReference>
<dbReference type="EMBL" id="JBEZNA010000033">
    <property type="protein sequence ID" value="MEU9578739.1"/>
    <property type="molecule type" value="Genomic_DNA"/>
</dbReference>
<dbReference type="Gene3D" id="2.30.30.40">
    <property type="entry name" value="SH3 Domains"/>
    <property type="match status" value="1"/>
</dbReference>
<dbReference type="InterPro" id="IPR011055">
    <property type="entry name" value="Dup_hybrid_motif"/>
</dbReference>